<evidence type="ECO:0000259" key="4">
    <source>
        <dbReference type="PROSITE" id="PS50240"/>
    </source>
</evidence>
<keyword evidence="1" id="KW-1015">Disulfide bond</keyword>
<dbReference type="AlphaFoldDB" id="A0A7M5XER1"/>
<dbReference type="PROSITE" id="PS00134">
    <property type="entry name" value="TRYPSIN_HIS"/>
    <property type="match status" value="1"/>
</dbReference>
<feature type="transmembrane region" description="Helical" evidence="3">
    <location>
        <begin position="12"/>
        <end position="29"/>
    </location>
</feature>
<comment type="similarity">
    <text evidence="2">Belongs to the peptidase S1 family. CLIP subfamily.</text>
</comment>
<evidence type="ECO:0000256" key="3">
    <source>
        <dbReference type="SAM" id="Phobius"/>
    </source>
</evidence>
<feature type="domain" description="Peptidase S1" evidence="4">
    <location>
        <begin position="37"/>
        <end position="308"/>
    </location>
</feature>
<dbReference type="SUPFAM" id="SSF50494">
    <property type="entry name" value="Trypsin-like serine proteases"/>
    <property type="match status" value="1"/>
</dbReference>
<dbReference type="InterPro" id="IPR043504">
    <property type="entry name" value="Peptidase_S1_PA_chymotrypsin"/>
</dbReference>
<dbReference type="GO" id="GO:0006508">
    <property type="term" value="P:proteolysis"/>
    <property type="evidence" value="ECO:0007669"/>
    <property type="project" value="InterPro"/>
</dbReference>
<reference evidence="5" key="1">
    <citation type="submission" date="2021-01" db="UniProtKB">
        <authorList>
            <consortium name="EnsemblMetazoa"/>
        </authorList>
    </citation>
    <scope>IDENTIFICATION</scope>
</reference>
<dbReference type="PROSITE" id="PS50240">
    <property type="entry name" value="TRYPSIN_DOM"/>
    <property type="match status" value="1"/>
</dbReference>
<dbReference type="CDD" id="cd00190">
    <property type="entry name" value="Tryp_SPc"/>
    <property type="match status" value="1"/>
</dbReference>
<name>A0A7M5XER1_9CNID</name>
<dbReference type="PANTHER" id="PTHR24256">
    <property type="entry name" value="TRYPTASE-RELATED"/>
    <property type="match status" value="1"/>
</dbReference>
<dbReference type="InterPro" id="IPR001314">
    <property type="entry name" value="Peptidase_S1A"/>
</dbReference>
<dbReference type="Proteomes" id="UP000594262">
    <property type="component" value="Unplaced"/>
</dbReference>
<sequence>ENSKKDMGIVKVWYFAVLTLLSTQLLNCLPHRRSRRMVNGEDAKLVDWYFTVLLVKEVDDHPLYCGGVLIKNDWILTAAHCVNGVVDSPQLLSVRIGSTKRSLLKEYTKFQYEVSKIYIHSAYNDEQIPSDDIALIKLKYPIVSNRYNFVRPIEIALWRFKGSERHSMHCQAAGWGKTKSFSSIQEMNDTKHEPSLSLQKIDVPLLGRNHCISEFDKENGTTMLSNKNLFWDKMMCGGSSNPNIGTPCLYDSGSPLVCEDIYGNRQLYGIAIAIHGPEINERPCTPGKQISVFLRVPHYAKWIIKTTKDAHEIDEK</sequence>
<dbReference type="OrthoDB" id="547031at2759"/>
<proteinExistence type="inferred from homology"/>
<organism evidence="5 6">
    <name type="scientific">Clytia hemisphaerica</name>
    <dbReference type="NCBI Taxonomy" id="252671"/>
    <lineage>
        <taxon>Eukaryota</taxon>
        <taxon>Metazoa</taxon>
        <taxon>Cnidaria</taxon>
        <taxon>Hydrozoa</taxon>
        <taxon>Hydroidolina</taxon>
        <taxon>Leptothecata</taxon>
        <taxon>Obeliida</taxon>
        <taxon>Clytiidae</taxon>
        <taxon>Clytia</taxon>
    </lineage>
</organism>
<keyword evidence="3" id="KW-0812">Transmembrane</keyword>
<keyword evidence="6" id="KW-1185">Reference proteome</keyword>
<dbReference type="Pfam" id="PF00089">
    <property type="entry name" value="Trypsin"/>
    <property type="match status" value="1"/>
</dbReference>
<dbReference type="GO" id="GO:0004252">
    <property type="term" value="F:serine-type endopeptidase activity"/>
    <property type="evidence" value="ECO:0007669"/>
    <property type="project" value="InterPro"/>
</dbReference>
<dbReference type="SMART" id="SM00020">
    <property type="entry name" value="Tryp_SPc"/>
    <property type="match status" value="1"/>
</dbReference>
<dbReference type="Gene3D" id="2.40.10.10">
    <property type="entry name" value="Trypsin-like serine proteases"/>
    <property type="match status" value="1"/>
</dbReference>
<keyword evidence="3" id="KW-1133">Transmembrane helix</keyword>
<dbReference type="FunFam" id="2.40.10.10:FF:000068">
    <property type="entry name" value="transmembrane protease serine 2"/>
    <property type="match status" value="1"/>
</dbReference>
<evidence type="ECO:0000256" key="1">
    <source>
        <dbReference type="ARBA" id="ARBA00023157"/>
    </source>
</evidence>
<accession>A0A7M5XER1</accession>
<protein>
    <recommendedName>
        <fullName evidence="4">Peptidase S1 domain-containing protein</fullName>
    </recommendedName>
</protein>
<evidence type="ECO:0000256" key="2">
    <source>
        <dbReference type="ARBA" id="ARBA00024195"/>
    </source>
</evidence>
<dbReference type="InterPro" id="IPR051487">
    <property type="entry name" value="Ser/Thr_Proteases_Immune/Dev"/>
</dbReference>
<evidence type="ECO:0000313" key="5">
    <source>
        <dbReference type="EnsemblMetazoa" id="CLYHEMP021867.1"/>
    </source>
</evidence>
<dbReference type="EnsemblMetazoa" id="CLYHEMT021867.1">
    <property type="protein sequence ID" value="CLYHEMP021867.1"/>
    <property type="gene ID" value="CLYHEMG021867"/>
</dbReference>
<evidence type="ECO:0000313" key="6">
    <source>
        <dbReference type="Proteomes" id="UP000594262"/>
    </source>
</evidence>
<dbReference type="PRINTS" id="PR00722">
    <property type="entry name" value="CHYMOTRYPSIN"/>
</dbReference>
<dbReference type="InterPro" id="IPR001254">
    <property type="entry name" value="Trypsin_dom"/>
</dbReference>
<dbReference type="InterPro" id="IPR009003">
    <property type="entry name" value="Peptidase_S1_PA"/>
</dbReference>
<keyword evidence="3" id="KW-0472">Membrane</keyword>
<dbReference type="InterPro" id="IPR018114">
    <property type="entry name" value="TRYPSIN_HIS"/>
</dbReference>